<evidence type="ECO:0000313" key="2">
    <source>
        <dbReference type="Proteomes" id="UP000009256"/>
    </source>
</evidence>
<dbReference type="InterPro" id="IPR010021">
    <property type="entry name" value="PGPP1/Gep4"/>
</dbReference>
<dbReference type="Proteomes" id="UP000009256">
    <property type="component" value="Chromosome"/>
</dbReference>
<dbReference type="SUPFAM" id="SSF56784">
    <property type="entry name" value="HAD-like"/>
    <property type="match status" value="1"/>
</dbReference>
<dbReference type="InterPro" id="IPR023214">
    <property type="entry name" value="HAD_sf"/>
</dbReference>
<proteinExistence type="predicted"/>
<gene>
    <name evidence="1" type="ordered locus">Calkr_0810</name>
</gene>
<accession>E4S496</accession>
<dbReference type="InterPro" id="IPR036412">
    <property type="entry name" value="HAD-like_sf"/>
</dbReference>
<evidence type="ECO:0000313" key="1">
    <source>
        <dbReference type="EMBL" id="ADQ40333.1"/>
    </source>
</evidence>
<dbReference type="Gene3D" id="3.40.50.1000">
    <property type="entry name" value="HAD superfamily/HAD-like"/>
    <property type="match status" value="1"/>
</dbReference>
<reference evidence="1 2" key="2">
    <citation type="journal article" date="2011" name="J. Bacteriol.">
        <title>Complete genome sequences for the anaerobic, extremely thermophilic plant biomass-degrading bacteria Caldicellulosiruptor hydrothermalis, Caldicellulosiruptor kristjanssonii, Caldicellulosiruptor kronotskyensis, Caldicellulosiruptor owensenis, and Caldicellulosiruptor lactoaceticus.</title>
        <authorList>
            <person name="Blumer-Schuette S.E."/>
            <person name="Ozdemir I."/>
            <person name="Mistry D."/>
            <person name="Lucas S."/>
            <person name="Lapidus A."/>
            <person name="Cheng J.F."/>
            <person name="Goodwin L.A."/>
            <person name="Pitluck S."/>
            <person name="Land M.L."/>
            <person name="Hauser L.J."/>
            <person name="Woyke T."/>
            <person name="Mikhailova N."/>
            <person name="Pati A."/>
            <person name="Kyrpides N.C."/>
            <person name="Ivanova N."/>
            <person name="Detter J.C."/>
            <person name="Walston-Davenport K."/>
            <person name="Han S."/>
            <person name="Adams M.W."/>
            <person name="Kelly R.M."/>
        </authorList>
    </citation>
    <scope>NUCLEOTIDE SEQUENCE [LARGE SCALE GENOMIC DNA]</scope>
    <source>
        <strain evidence="2">ATCC 700853 / DSM 12137 / I77R1B</strain>
    </source>
</reference>
<dbReference type="GO" id="GO:0008962">
    <property type="term" value="F:phosphatidylglycerophosphatase activity"/>
    <property type="evidence" value="ECO:0007669"/>
    <property type="project" value="InterPro"/>
</dbReference>
<dbReference type="AlphaFoldDB" id="E4S496"/>
<reference key="1">
    <citation type="submission" date="2010-11" db="EMBL/GenBank/DDBJ databases">
        <title>Complete sequence of chromosome of Caldicellulosiruptor kristjanssonii 177R1B.</title>
        <authorList>
            <consortium name="US DOE Joint Genome Institute"/>
            <person name="Lucas S."/>
            <person name="Copeland A."/>
            <person name="Lapidus A."/>
            <person name="Cheng J.-F."/>
            <person name="Bruce D."/>
            <person name="Goodwin L."/>
            <person name="Pitluck S."/>
            <person name="Davenport K."/>
            <person name="Detter J.C."/>
            <person name="Han C."/>
            <person name="Tapia R."/>
            <person name="Land M."/>
            <person name="Hauser L."/>
            <person name="Jeffries C."/>
            <person name="Kyrpides N."/>
            <person name="Ivanova N."/>
            <person name="Mikhailova N."/>
            <person name="Blumer-Schuette S.E."/>
            <person name="Kelly R.M."/>
            <person name="Woyke T."/>
        </authorList>
    </citation>
    <scope>NUCLEOTIDE SEQUENCE</scope>
    <source>
        <strain>177R1B</strain>
    </source>
</reference>
<dbReference type="Pfam" id="PF09419">
    <property type="entry name" value="PGP_phosphatase"/>
    <property type="match status" value="1"/>
</dbReference>
<dbReference type="NCBIfam" id="TIGR01662">
    <property type="entry name" value="HAD-SF-IIIA"/>
    <property type="match status" value="1"/>
</dbReference>
<sequence>MLKKYMPDIICNSVLDIDLNLLKRKGIKYLVIDIDNTIVKWGRFEVEHEIIEWLKKVKMLGFEICLVSNNRKNRVKKIEEILGIPTVYNAKKPLKYGFLKAADILHKGMKNEKTAVIGDQFLTDVLGAKRLKLFAILVKPLDKNEFFVTKINRLVEKFILKYFQLS</sequence>
<dbReference type="HOGENOM" id="CLU_056221_4_0_9"/>
<dbReference type="RefSeq" id="WP_013432154.1">
    <property type="nucleotide sequence ID" value="NC_014721.1"/>
</dbReference>
<keyword evidence="2" id="KW-1185">Reference proteome</keyword>
<dbReference type="InterPro" id="IPR027706">
    <property type="entry name" value="PGP_Pase"/>
</dbReference>
<dbReference type="STRING" id="632335.Calkr_0810"/>
<dbReference type="KEGG" id="cki:Calkr_0810"/>
<organism evidence="1 2">
    <name type="scientific">Caldicellulosiruptor acetigenus (strain ATCC 700853 / DSM 12137 / I77R1B)</name>
    <name type="common">Caldicellulosiruptor kristjanssonii</name>
    <dbReference type="NCBI Taxonomy" id="632335"/>
    <lineage>
        <taxon>Bacteria</taxon>
        <taxon>Bacillati</taxon>
        <taxon>Bacillota</taxon>
        <taxon>Bacillota incertae sedis</taxon>
        <taxon>Caldicellulosiruptorales</taxon>
        <taxon>Caldicellulosiruptoraceae</taxon>
        <taxon>Caldicellulosiruptor</taxon>
    </lineage>
</organism>
<dbReference type="OrthoDB" id="9787572at2"/>
<name>E4S496_CALA7</name>
<dbReference type="InterPro" id="IPR006549">
    <property type="entry name" value="HAD-SF_hydro_IIIA"/>
</dbReference>
<dbReference type="eggNOG" id="COG2179">
    <property type="taxonomic scope" value="Bacteria"/>
</dbReference>
<dbReference type="NCBIfam" id="TIGR01668">
    <property type="entry name" value="YqeG_hyp_ppase"/>
    <property type="match status" value="1"/>
</dbReference>
<dbReference type="EMBL" id="CP002326">
    <property type="protein sequence ID" value="ADQ40333.1"/>
    <property type="molecule type" value="Genomic_DNA"/>
</dbReference>
<protein>
    <submittedName>
        <fullName evidence="1">HAD superfamily (Subfamily IIIA) phosphatase, TIGR01668</fullName>
    </submittedName>
</protein>